<accession>A0A6V8P2Q8</accession>
<feature type="domain" description="RNA polymerase sigma-70" evidence="9">
    <location>
        <begin position="62"/>
        <end position="75"/>
    </location>
</feature>
<dbReference type="NCBIfam" id="NF006147">
    <property type="entry name" value="PRK08295.1-4"/>
    <property type="match status" value="1"/>
</dbReference>
<feature type="domain" description="HTH luxR-type" evidence="8">
    <location>
        <begin position="180"/>
        <end position="207"/>
    </location>
</feature>
<dbReference type="GO" id="GO:0003677">
    <property type="term" value="F:DNA binding"/>
    <property type="evidence" value="ECO:0007669"/>
    <property type="project" value="UniProtKB-KW"/>
</dbReference>
<dbReference type="InterPro" id="IPR013325">
    <property type="entry name" value="RNA_pol_sigma_r2"/>
</dbReference>
<dbReference type="InterPro" id="IPR013249">
    <property type="entry name" value="RNA_pol_sigma70_r4_t2"/>
</dbReference>
<dbReference type="Gene3D" id="1.10.10.10">
    <property type="entry name" value="Winged helix-like DNA-binding domain superfamily/Winged helix DNA-binding domain"/>
    <property type="match status" value="1"/>
</dbReference>
<dbReference type="PIRSF" id="PIRSF002939">
    <property type="entry name" value="RNA_polymerase_sigma-H_factor"/>
    <property type="match status" value="1"/>
</dbReference>
<evidence type="ECO:0000256" key="1">
    <source>
        <dbReference type="ARBA" id="ARBA00010641"/>
    </source>
</evidence>
<dbReference type="PANTHER" id="PTHR30385">
    <property type="entry name" value="SIGMA FACTOR F FLAGELLAR"/>
    <property type="match status" value="1"/>
</dbReference>
<evidence type="ECO:0000256" key="7">
    <source>
        <dbReference type="ARBA" id="ARBA00024701"/>
    </source>
</evidence>
<evidence type="ECO:0000256" key="6">
    <source>
        <dbReference type="ARBA" id="ARBA00023163"/>
    </source>
</evidence>
<dbReference type="GO" id="GO:0016987">
    <property type="term" value="F:sigma factor activity"/>
    <property type="evidence" value="ECO:0007669"/>
    <property type="project" value="UniProtKB-KW"/>
</dbReference>
<dbReference type="AlphaFoldDB" id="A0A6V8P2Q8"/>
<evidence type="ECO:0000313" key="10">
    <source>
        <dbReference type="EMBL" id="GFP25954.1"/>
    </source>
</evidence>
<evidence type="ECO:0000313" key="11">
    <source>
        <dbReference type="Proteomes" id="UP000543224"/>
    </source>
</evidence>
<dbReference type="Proteomes" id="UP000543224">
    <property type="component" value="Unassembled WGS sequence"/>
</dbReference>
<dbReference type="SUPFAM" id="SSF88946">
    <property type="entry name" value="Sigma2 domain of RNA polymerase sigma factors"/>
    <property type="match status" value="1"/>
</dbReference>
<dbReference type="InterPro" id="IPR016371">
    <property type="entry name" value="RNA_pol_sigma-H_factor"/>
</dbReference>
<comment type="caution">
    <text evidence="10">The sequence shown here is derived from an EMBL/GenBank/DDBJ whole genome shotgun (WGS) entry which is preliminary data.</text>
</comment>
<dbReference type="PANTHER" id="PTHR30385:SF1">
    <property type="entry name" value="RNA POLYMERASE SIGMA-H FACTOR"/>
    <property type="match status" value="1"/>
</dbReference>
<dbReference type="NCBIfam" id="TIGR02937">
    <property type="entry name" value="sigma70-ECF"/>
    <property type="match status" value="1"/>
</dbReference>
<evidence type="ECO:0000256" key="2">
    <source>
        <dbReference type="ARBA" id="ARBA00021245"/>
    </source>
</evidence>
<dbReference type="EMBL" id="BLRX01000280">
    <property type="protein sequence ID" value="GFP25954.1"/>
    <property type="molecule type" value="Genomic_DNA"/>
</dbReference>
<proteinExistence type="inferred from homology"/>
<name>A0A6V8P2Q8_9ACTN</name>
<dbReference type="InterPro" id="IPR036388">
    <property type="entry name" value="WH-like_DNA-bd_sf"/>
</dbReference>
<dbReference type="Gene3D" id="1.20.120.1810">
    <property type="match status" value="1"/>
</dbReference>
<dbReference type="InterPro" id="IPR007627">
    <property type="entry name" value="RNA_pol_sigma70_r2"/>
</dbReference>
<dbReference type="Pfam" id="PF04542">
    <property type="entry name" value="Sigma70_r2"/>
    <property type="match status" value="1"/>
</dbReference>
<evidence type="ECO:0000256" key="3">
    <source>
        <dbReference type="ARBA" id="ARBA00023015"/>
    </source>
</evidence>
<comment type="similarity">
    <text evidence="1">Belongs to the sigma-70 factor family. ECF subfamily.</text>
</comment>
<evidence type="ECO:0000256" key="5">
    <source>
        <dbReference type="ARBA" id="ARBA00023125"/>
    </source>
</evidence>
<gene>
    <name evidence="10" type="ORF">HKBW3S25_01440</name>
</gene>
<keyword evidence="3" id="KW-0805">Transcription regulation</keyword>
<keyword evidence="6" id="KW-0804">Transcription</keyword>
<evidence type="ECO:0000256" key="4">
    <source>
        <dbReference type="ARBA" id="ARBA00023082"/>
    </source>
</evidence>
<dbReference type="NCBIfam" id="NF006145">
    <property type="entry name" value="PRK08295.1-2"/>
    <property type="match status" value="1"/>
</dbReference>
<dbReference type="InterPro" id="IPR000792">
    <property type="entry name" value="Tscrpt_reg_LuxR_C"/>
</dbReference>
<dbReference type="PROSITE" id="PS00622">
    <property type="entry name" value="HTH_LUXR_1"/>
    <property type="match status" value="1"/>
</dbReference>
<sequence length="219" mass="25051">MSGRSESTLALFEQFRTLGDNDLIRLAQKGNQEAVSFLLNKYKSLVKMKATSYFLVGADKEDLIQEGMIGLYKAILDFRENKEASFRVFAELCIIRQMITAIKTATRQKHLPLNTYVSLARPTFNEGETERPLNELLHPGYTIDPLELLISSEEIENIKYCFNELLSSLEATVLSLYMEGNSYQDIARTLDRHVKSIDNALQRVKRKLDLHLKKSNELA</sequence>
<dbReference type="InterPro" id="IPR014284">
    <property type="entry name" value="RNA_pol_sigma-70_dom"/>
</dbReference>
<dbReference type="NCBIfam" id="NF006148">
    <property type="entry name" value="PRK08295.1-5"/>
    <property type="match status" value="1"/>
</dbReference>
<comment type="function">
    <text evidence="7">Sigma factors are initiation factors that promote the attachment of RNA polymerase to specific initiation sites and are then released. Sigma-S contributes to the protection against external stress, thus playing a role in cellular fitness and survival.</text>
</comment>
<dbReference type="InterPro" id="IPR016032">
    <property type="entry name" value="Sig_transdc_resp-reg_C-effctor"/>
</dbReference>
<evidence type="ECO:0000259" key="8">
    <source>
        <dbReference type="PROSITE" id="PS00622"/>
    </source>
</evidence>
<evidence type="ECO:0000259" key="9">
    <source>
        <dbReference type="PROSITE" id="PS00715"/>
    </source>
</evidence>
<dbReference type="InterPro" id="IPR000943">
    <property type="entry name" value="RNA_pol_sigma70"/>
</dbReference>
<dbReference type="Pfam" id="PF08281">
    <property type="entry name" value="Sigma70_r4_2"/>
    <property type="match status" value="1"/>
</dbReference>
<protein>
    <recommendedName>
        <fullName evidence="2">RNA polymerase sigma factor SigS</fullName>
    </recommendedName>
</protein>
<dbReference type="PROSITE" id="PS00715">
    <property type="entry name" value="SIGMA70_1"/>
    <property type="match status" value="1"/>
</dbReference>
<reference evidence="10 11" key="1">
    <citation type="journal article" date="2020" name="Front. Microbiol.">
        <title>Single-cell genomics of novel Actinobacteria with the Wood-Ljungdahl pathway discovered in a serpentinizing system.</title>
        <authorList>
            <person name="Merino N."/>
            <person name="Kawai M."/>
            <person name="Boyd E.S."/>
            <person name="Colman D.R."/>
            <person name="McGlynn S.E."/>
            <person name="Nealson K.H."/>
            <person name="Kurokawa K."/>
            <person name="Hongoh Y."/>
        </authorList>
    </citation>
    <scope>NUCLEOTIDE SEQUENCE [LARGE SCALE GENOMIC DNA]</scope>
    <source>
        <strain evidence="10 11">S25</strain>
    </source>
</reference>
<organism evidence="10 11">
    <name type="scientific">Candidatus Hakubella thermalkaliphila</name>
    <dbReference type="NCBI Taxonomy" id="2754717"/>
    <lineage>
        <taxon>Bacteria</taxon>
        <taxon>Bacillati</taxon>
        <taxon>Actinomycetota</taxon>
        <taxon>Actinomycetota incertae sedis</taxon>
        <taxon>Candidatus Hakubellales</taxon>
        <taxon>Candidatus Hakubellaceae</taxon>
        <taxon>Candidatus Hakubella</taxon>
    </lineage>
</organism>
<dbReference type="SUPFAM" id="SSF46894">
    <property type="entry name" value="C-terminal effector domain of the bipartite response regulators"/>
    <property type="match status" value="1"/>
</dbReference>
<keyword evidence="4" id="KW-0731">Sigma factor</keyword>
<dbReference type="GO" id="GO:0006352">
    <property type="term" value="P:DNA-templated transcription initiation"/>
    <property type="evidence" value="ECO:0007669"/>
    <property type="project" value="InterPro"/>
</dbReference>
<keyword evidence="5" id="KW-0238">DNA-binding</keyword>